<keyword evidence="2" id="KW-1185">Reference proteome</keyword>
<sequence length="128" mass="14095">MLNLLSHICLKRDTNSYECGCYSPTNSYDANSMSENVECPSTTGTDLKSVTNILRESRVHPKKYSHIQVCKGGGHRTFAALIRMQDGISSGQYLKFYKPITASSSRGAPGTDYHFVLIPSGVELNSKN</sequence>
<name>A0A1A9ZMX3_GLOPL</name>
<evidence type="ECO:0000313" key="1">
    <source>
        <dbReference type="EnsemblMetazoa" id="GPAI019667-PA"/>
    </source>
</evidence>
<dbReference type="Proteomes" id="UP000092445">
    <property type="component" value="Unassembled WGS sequence"/>
</dbReference>
<reference evidence="2" key="1">
    <citation type="submission" date="2014-03" db="EMBL/GenBank/DDBJ databases">
        <authorList>
            <person name="Aksoy S."/>
            <person name="Warren W."/>
            <person name="Wilson R.K."/>
        </authorList>
    </citation>
    <scope>NUCLEOTIDE SEQUENCE [LARGE SCALE GENOMIC DNA]</scope>
    <source>
        <strain evidence="2">IAEA</strain>
    </source>
</reference>
<reference evidence="1" key="2">
    <citation type="submission" date="2020-05" db="UniProtKB">
        <authorList>
            <consortium name="EnsemblMetazoa"/>
        </authorList>
    </citation>
    <scope>IDENTIFICATION</scope>
    <source>
        <strain evidence="1">IAEA</strain>
    </source>
</reference>
<dbReference type="VEuPathDB" id="VectorBase:GPAI019667"/>
<protein>
    <submittedName>
        <fullName evidence="1">Uncharacterized protein</fullName>
    </submittedName>
</protein>
<dbReference type="EnsemblMetazoa" id="GPAI019667-RA">
    <property type="protein sequence ID" value="GPAI019667-PA"/>
    <property type="gene ID" value="GPAI019667"/>
</dbReference>
<accession>A0A1A9ZMX3</accession>
<evidence type="ECO:0000313" key="2">
    <source>
        <dbReference type="Proteomes" id="UP000092445"/>
    </source>
</evidence>
<organism evidence="1 2">
    <name type="scientific">Glossina pallidipes</name>
    <name type="common">Tsetse fly</name>
    <dbReference type="NCBI Taxonomy" id="7398"/>
    <lineage>
        <taxon>Eukaryota</taxon>
        <taxon>Metazoa</taxon>
        <taxon>Ecdysozoa</taxon>
        <taxon>Arthropoda</taxon>
        <taxon>Hexapoda</taxon>
        <taxon>Insecta</taxon>
        <taxon>Pterygota</taxon>
        <taxon>Neoptera</taxon>
        <taxon>Endopterygota</taxon>
        <taxon>Diptera</taxon>
        <taxon>Brachycera</taxon>
        <taxon>Muscomorpha</taxon>
        <taxon>Hippoboscoidea</taxon>
        <taxon>Glossinidae</taxon>
        <taxon>Glossina</taxon>
    </lineage>
</organism>
<proteinExistence type="predicted"/>
<dbReference type="AlphaFoldDB" id="A0A1A9ZMX3"/>